<gene>
    <name evidence="1" type="ORF">F4820DRAFT_222575</name>
</gene>
<evidence type="ECO:0000313" key="2">
    <source>
        <dbReference type="Proteomes" id="UP001497700"/>
    </source>
</evidence>
<proteinExistence type="predicted"/>
<evidence type="ECO:0000313" key="1">
    <source>
        <dbReference type="EMBL" id="KAI4870720.1"/>
    </source>
</evidence>
<accession>A0ACB9ZHL6</accession>
<dbReference type="Proteomes" id="UP001497700">
    <property type="component" value="Unassembled WGS sequence"/>
</dbReference>
<comment type="caution">
    <text evidence="1">The sequence shown here is derived from an EMBL/GenBank/DDBJ whole genome shotgun (WGS) entry which is preliminary data.</text>
</comment>
<organism evidence="1 2">
    <name type="scientific">Hypoxylon rubiginosum</name>
    <dbReference type="NCBI Taxonomy" id="110542"/>
    <lineage>
        <taxon>Eukaryota</taxon>
        <taxon>Fungi</taxon>
        <taxon>Dikarya</taxon>
        <taxon>Ascomycota</taxon>
        <taxon>Pezizomycotina</taxon>
        <taxon>Sordariomycetes</taxon>
        <taxon>Xylariomycetidae</taxon>
        <taxon>Xylariales</taxon>
        <taxon>Hypoxylaceae</taxon>
        <taxon>Hypoxylon</taxon>
    </lineage>
</organism>
<protein>
    <submittedName>
        <fullName evidence="1">Uncharacterized protein</fullName>
    </submittedName>
</protein>
<keyword evidence="2" id="KW-1185">Reference proteome</keyword>
<dbReference type="EMBL" id="MU393423">
    <property type="protein sequence ID" value="KAI4870720.1"/>
    <property type="molecule type" value="Genomic_DNA"/>
</dbReference>
<sequence length="488" mass="54134">MAPNEIPGYYWDEKKQRYFKVEKGATAPSDAAWSSDKVKKRKLEDAASVEAIRRLNLNKNRVMRSRAVNQPLMGGFFARECGERDLDLPAAAFAQGLVEKGKIPLADASWGSNTNVKHMLVAGKGHKNDICTAYATLDETVVLSTYIPRDPTSGRVHRRLISNHIDMPTHLRPNREMGMRQISDIKYSEKAHRVLITSRSPCSEVSTMIFAPKRTDSDDPRPSWLIGESGTTLYMNARAYGDHAFNDYGANVVCPAPRGNSYMFVVGSSRGLVHCGMDMSMGWSSPWGPGHYYGPQNSFLDIFAVDFQPLHPKVVLFGGRPGYLFKGDMRQNALKWSKLDLNNAITHIKPINENQVLVAGIRNMLSVYDLRYTAKFRGSLDLPAGMATPLFKIDQYKNDAHIKIGLDLDLASGIAAAAHDDGKVALYSVRSGARLPSRDIDKIQSRHGAIHCLQFEPFPGDVTPTLFVGEHSNINAYTFGVDDPDDEA</sequence>
<reference evidence="1 2" key="1">
    <citation type="journal article" date="2022" name="New Phytol.">
        <title>Ecological generalism drives hyperdiversity of secondary metabolite gene clusters in xylarialean endophytes.</title>
        <authorList>
            <person name="Franco M.E.E."/>
            <person name="Wisecaver J.H."/>
            <person name="Arnold A.E."/>
            <person name="Ju Y.M."/>
            <person name="Slot J.C."/>
            <person name="Ahrendt S."/>
            <person name="Moore L.P."/>
            <person name="Eastman K.E."/>
            <person name="Scott K."/>
            <person name="Konkel Z."/>
            <person name="Mondo S.J."/>
            <person name="Kuo A."/>
            <person name="Hayes R.D."/>
            <person name="Haridas S."/>
            <person name="Andreopoulos B."/>
            <person name="Riley R."/>
            <person name="LaButti K."/>
            <person name="Pangilinan J."/>
            <person name="Lipzen A."/>
            <person name="Amirebrahimi M."/>
            <person name="Yan J."/>
            <person name="Adam C."/>
            <person name="Keymanesh K."/>
            <person name="Ng V."/>
            <person name="Louie K."/>
            <person name="Northen T."/>
            <person name="Drula E."/>
            <person name="Henrissat B."/>
            <person name="Hsieh H.M."/>
            <person name="Youens-Clark K."/>
            <person name="Lutzoni F."/>
            <person name="Miadlikowska J."/>
            <person name="Eastwood D.C."/>
            <person name="Hamelin R.C."/>
            <person name="Grigoriev I.V."/>
            <person name="U'Ren J.M."/>
        </authorList>
    </citation>
    <scope>NUCLEOTIDE SEQUENCE [LARGE SCALE GENOMIC DNA]</scope>
    <source>
        <strain evidence="1 2">CBS 119005</strain>
    </source>
</reference>
<name>A0ACB9ZHL6_9PEZI</name>